<evidence type="ECO:0000256" key="1">
    <source>
        <dbReference type="SAM" id="MobiDB-lite"/>
    </source>
</evidence>
<feature type="region of interest" description="Disordered" evidence="1">
    <location>
        <begin position="28"/>
        <end position="66"/>
    </location>
</feature>
<gene>
    <name evidence="2" type="ORF">KSP40_PGU000284</name>
</gene>
<proteinExistence type="predicted"/>
<comment type="caution">
    <text evidence="2">The sequence shown here is derived from an EMBL/GenBank/DDBJ whole genome shotgun (WGS) entry which is preliminary data.</text>
</comment>
<feature type="compositionally biased region" description="Acidic residues" evidence="1">
    <location>
        <begin position="43"/>
        <end position="54"/>
    </location>
</feature>
<evidence type="ECO:0000313" key="2">
    <source>
        <dbReference type="EMBL" id="KAK8949806.1"/>
    </source>
</evidence>
<dbReference type="EMBL" id="JBBWWR010000015">
    <property type="protein sequence ID" value="KAK8949806.1"/>
    <property type="molecule type" value="Genomic_DNA"/>
</dbReference>
<name>A0ABR2LSE2_9ASPA</name>
<reference evidence="2 3" key="1">
    <citation type="journal article" date="2022" name="Nat. Plants">
        <title>Genomes of leafy and leafless Platanthera orchids illuminate the evolution of mycoheterotrophy.</title>
        <authorList>
            <person name="Li M.H."/>
            <person name="Liu K.W."/>
            <person name="Li Z."/>
            <person name="Lu H.C."/>
            <person name="Ye Q.L."/>
            <person name="Zhang D."/>
            <person name="Wang J.Y."/>
            <person name="Li Y.F."/>
            <person name="Zhong Z.M."/>
            <person name="Liu X."/>
            <person name="Yu X."/>
            <person name="Liu D.K."/>
            <person name="Tu X.D."/>
            <person name="Liu B."/>
            <person name="Hao Y."/>
            <person name="Liao X.Y."/>
            <person name="Jiang Y.T."/>
            <person name="Sun W.H."/>
            <person name="Chen J."/>
            <person name="Chen Y.Q."/>
            <person name="Ai Y."/>
            <person name="Zhai J.W."/>
            <person name="Wu S.S."/>
            <person name="Zhou Z."/>
            <person name="Hsiao Y.Y."/>
            <person name="Wu W.L."/>
            <person name="Chen Y.Y."/>
            <person name="Lin Y.F."/>
            <person name="Hsu J.L."/>
            <person name="Li C.Y."/>
            <person name="Wang Z.W."/>
            <person name="Zhao X."/>
            <person name="Zhong W.Y."/>
            <person name="Ma X.K."/>
            <person name="Ma L."/>
            <person name="Huang J."/>
            <person name="Chen G.Z."/>
            <person name="Huang M.Z."/>
            <person name="Huang L."/>
            <person name="Peng D.H."/>
            <person name="Luo Y.B."/>
            <person name="Zou S.Q."/>
            <person name="Chen S.P."/>
            <person name="Lan S."/>
            <person name="Tsai W.C."/>
            <person name="Van de Peer Y."/>
            <person name="Liu Z.J."/>
        </authorList>
    </citation>
    <scope>NUCLEOTIDE SEQUENCE [LARGE SCALE GENOMIC DNA]</scope>
    <source>
        <strain evidence="2">Lor288</strain>
    </source>
</reference>
<protein>
    <submittedName>
        <fullName evidence="2">Uncharacterized protein</fullName>
    </submittedName>
</protein>
<accession>A0ABR2LSE2</accession>
<keyword evidence="3" id="KW-1185">Reference proteome</keyword>
<dbReference type="Proteomes" id="UP001412067">
    <property type="component" value="Unassembled WGS sequence"/>
</dbReference>
<evidence type="ECO:0000313" key="3">
    <source>
        <dbReference type="Proteomes" id="UP001412067"/>
    </source>
</evidence>
<organism evidence="2 3">
    <name type="scientific">Platanthera guangdongensis</name>
    <dbReference type="NCBI Taxonomy" id="2320717"/>
    <lineage>
        <taxon>Eukaryota</taxon>
        <taxon>Viridiplantae</taxon>
        <taxon>Streptophyta</taxon>
        <taxon>Embryophyta</taxon>
        <taxon>Tracheophyta</taxon>
        <taxon>Spermatophyta</taxon>
        <taxon>Magnoliopsida</taxon>
        <taxon>Liliopsida</taxon>
        <taxon>Asparagales</taxon>
        <taxon>Orchidaceae</taxon>
        <taxon>Orchidoideae</taxon>
        <taxon>Orchideae</taxon>
        <taxon>Orchidinae</taxon>
        <taxon>Platanthera</taxon>
    </lineage>
</organism>
<sequence length="66" mass="7074">MSFIDYGPKLLESSKTTLSAPSSMEKCKRFAKQEASGAHPEDLSSDEMSDEEYGSSDVAVVGKADP</sequence>